<dbReference type="AlphaFoldDB" id="A0A2V3UKE7"/>
<dbReference type="EMBL" id="QJJK01000004">
    <property type="protein sequence ID" value="PXW59982.1"/>
    <property type="molecule type" value="Genomic_DNA"/>
</dbReference>
<keyword evidence="2" id="KW-1185">Reference proteome</keyword>
<dbReference type="Proteomes" id="UP000248021">
    <property type="component" value="Unassembled WGS sequence"/>
</dbReference>
<evidence type="ECO:0000313" key="1">
    <source>
        <dbReference type="EMBL" id="PXW59982.1"/>
    </source>
</evidence>
<name>A0A2V3UKE7_9HYPH</name>
<accession>A0A2V3UKE7</accession>
<dbReference type="OrthoDB" id="8480976at2"/>
<organism evidence="1 2">
    <name type="scientific">Chelatococcus asaccharovorans</name>
    <dbReference type="NCBI Taxonomy" id="28210"/>
    <lineage>
        <taxon>Bacteria</taxon>
        <taxon>Pseudomonadati</taxon>
        <taxon>Pseudomonadota</taxon>
        <taxon>Alphaproteobacteria</taxon>
        <taxon>Hyphomicrobiales</taxon>
        <taxon>Chelatococcaceae</taxon>
        <taxon>Chelatococcus</taxon>
    </lineage>
</organism>
<gene>
    <name evidence="1" type="ORF">C7450_10432</name>
</gene>
<proteinExistence type="predicted"/>
<evidence type="ECO:0000313" key="2">
    <source>
        <dbReference type="Proteomes" id="UP000248021"/>
    </source>
</evidence>
<protein>
    <submittedName>
        <fullName evidence="1">Uncharacterized protein</fullName>
    </submittedName>
</protein>
<reference evidence="1 2" key="1">
    <citation type="submission" date="2018-05" db="EMBL/GenBank/DDBJ databases">
        <title>Genomic Encyclopedia of Type Strains, Phase IV (KMG-IV): sequencing the most valuable type-strain genomes for metagenomic binning, comparative biology and taxonomic classification.</title>
        <authorList>
            <person name="Goeker M."/>
        </authorList>
    </citation>
    <scope>NUCLEOTIDE SEQUENCE [LARGE SCALE GENOMIC DNA]</scope>
    <source>
        <strain evidence="1 2">DSM 6462</strain>
    </source>
</reference>
<comment type="caution">
    <text evidence="1">The sequence shown here is derived from an EMBL/GenBank/DDBJ whole genome shotgun (WGS) entry which is preliminary data.</text>
</comment>
<dbReference type="RefSeq" id="WP_110374345.1">
    <property type="nucleotide sequence ID" value="NZ_JAHBRY010000001.1"/>
</dbReference>
<sequence length="125" mass="13249">MPSATTGSKGVGAAHYLRVGLAGLVLSLGFAPHAAQAQAGTAACKRDLFVLDSTLRNALRDLEAAGQATDEAKCAAYRKHIDVMRQASKTFARCTTGRERQENVAQMDGSVADFEVLIRARCAKP</sequence>